<reference evidence="5" key="1">
    <citation type="submission" date="2021-01" db="EMBL/GenBank/DDBJ databases">
        <title>Genome Sequencing of Type Strains.</title>
        <authorList>
            <person name="Lemaire J.F."/>
            <person name="Inderbitzin P."/>
            <person name="Collins S.B."/>
            <person name="Wespe N."/>
            <person name="Knight-Connoni V."/>
        </authorList>
    </citation>
    <scope>NUCLEOTIDE SEQUENCE</scope>
    <source>
        <strain evidence="5">DSM 14562</strain>
    </source>
</reference>
<evidence type="ECO:0000256" key="1">
    <source>
        <dbReference type="ARBA" id="ARBA00023125"/>
    </source>
</evidence>
<sequence>MARIAYYRVSTSTQSIEAQRSAMAGPFDKEFKDEGVGGHVLARDRNGFAEMMAYVREADTLYVYAIDRLGRDAIDIQQTVRLLREKGVALDVRGLGVISGNVGDLIVAVLAQIAGMERAVIRERTTAGRELARKLLDTDGMTQNGAKSLGRPPARDPDEVRAWRKENDASLLDTAKHFGISLSTVKRYLSSNGPIAVARRRRIEASLGNGAENAVTGPVLRDPDCLSLQSATPDAGREVAEPFLLGLPPLVGPLKADLCRVETVPTGNGMREVVARDVGVPASASPDDRAHPGVAEGTLQLSEKVPAVLSSDMQPRRGKPAPHGSDDTSVVRGGDGGTLPIEGAVGIDGQMALPFDDPKGVVAQ</sequence>
<evidence type="ECO:0000256" key="3">
    <source>
        <dbReference type="SAM" id="MobiDB-lite"/>
    </source>
</evidence>
<comment type="caution">
    <text evidence="5">The sequence shown here is derived from an EMBL/GenBank/DDBJ whole genome shotgun (WGS) entry which is preliminary data.</text>
</comment>
<dbReference type="Proteomes" id="UP000704529">
    <property type="component" value="Unassembled WGS sequence"/>
</dbReference>
<dbReference type="SUPFAM" id="SSF53041">
    <property type="entry name" value="Resolvase-like"/>
    <property type="match status" value="1"/>
</dbReference>
<dbReference type="PANTHER" id="PTHR30461">
    <property type="entry name" value="DNA-INVERTASE FROM LAMBDOID PROPHAGE"/>
    <property type="match status" value="1"/>
</dbReference>
<evidence type="ECO:0000259" key="4">
    <source>
        <dbReference type="PROSITE" id="PS51736"/>
    </source>
</evidence>
<dbReference type="SMART" id="SM00857">
    <property type="entry name" value="Resolvase"/>
    <property type="match status" value="1"/>
</dbReference>
<evidence type="ECO:0000313" key="5">
    <source>
        <dbReference type="EMBL" id="MBN3559094.1"/>
    </source>
</evidence>
<proteinExistence type="predicted"/>
<dbReference type="Gene3D" id="3.40.50.1390">
    <property type="entry name" value="Resolvase, N-terminal catalytic domain"/>
    <property type="match status" value="1"/>
</dbReference>
<feature type="domain" description="Resolvase/invertase-type recombinase catalytic" evidence="4">
    <location>
        <begin position="2"/>
        <end position="136"/>
    </location>
</feature>
<dbReference type="CDD" id="cd03768">
    <property type="entry name" value="SR_ResInv"/>
    <property type="match status" value="1"/>
</dbReference>
<gene>
    <name evidence="5" type="ORF">JYA60_12750</name>
</gene>
<dbReference type="InterPro" id="IPR050639">
    <property type="entry name" value="SSR_resolvase"/>
</dbReference>
<organism evidence="5 6">
    <name type="scientific">Sphingomonas yabuuchiae</name>
    <dbReference type="NCBI Taxonomy" id="172044"/>
    <lineage>
        <taxon>Bacteria</taxon>
        <taxon>Pseudomonadati</taxon>
        <taxon>Pseudomonadota</taxon>
        <taxon>Alphaproteobacteria</taxon>
        <taxon>Sphingomonadales</taxon>
        <taxon>Sphingomonadaceae</taxon>
        <taxon>Sphingomonas</taxon>
    </lineage>
</organism>
<dbReference type="PROSITE" id="PS51736">
    <property type="entry name" value="RECOMBINASES_3"/>
    <property type="match status" value="1"/>
</dbReference>
<dbReference type="GO" id="GO:0000150">
    <property type="term" value="F:DNA strand exchange activity"/>
    <property type="evidence" value="ECO:0007669"/>
    <property type="project" value="InterPro"/>
</dbReference>
<dbReference type="PANTHER" id="PTHR30461:SF2">
    <property type="entry name" value="SERINE RECOMBINASE PINE-RELATED"/>
    <property type="match status" value="1"/>
</dbReference>
<dbReference type="InterPro" id="IPR006119">
    <property type="entry name" value="Resolv_N"/>
</dbReference>
<name>A0AA41DD18_9SPHN</name>
<dbReference type="AlphaFoldDB" id="A0AA41DD18"/>
<dbReference type="EMBL" id="JAFHKU010000131">
    <property type="protein sequence ID" value="MBN3559094.1"/>
    <property type="molecule type" value="Genomic_DNA"/>
</dbReference>
<dbReference type="GO" id="GO:0003677">
    <property type="term" value="F:DNA binding"/>
    <property type="evidence" value="ECO:0007669"/>
    <property type="project" value="UniProtKB-KW"/>
</dbReference>
<evidence type="ECO:0000313" key="6">
    <source>
        <dbReference type="Proteomes" id="UP000704529"/>
    </source>
</evidence>
<keyword evidence="2" id="KW-0233">DNA recombination</keyword>
<evidence type="ECO:0000256" key="2">
    <source>
        <dbReference type="ARBA" id="ARBA00023172"/>
    </source>
</evidence>
<dbReference type="InterPro" id="IPR036162">
    <property type="entry name" value="Resolvase-like_N_sf"/>
</dbReference>
<protein>
    <submittedName>
        <fullName evidence="5">Recombinase family protein</fullName>
    </submittedName>
</protein>
<feature type="region of interest" description="Disordered" evidence="3">
    <location>
        <begin position="281"/>
        <end position="343"/>
    </location>
</feature>
<accession>A0AA41DD18</accession>
<dbReference type="Pfam" id="PF00239">
    <property type="entry name" value="Resolvase"/>
    <property type="match status" value="1"/>
</dbReference>
<dbReference type="RefSeq" id="WP_184104505.1">
    <property type="nucleotide sequence ID" value="NZ_JACHNX010000002.1"/>
</dbReference>
<keyword evidence="1" id="KW-0238">DNA-binding</keyword>